<feature type="region of interest" description="Disordered" evidence="1">
    <location>
        <begin position="1"/>
        <end position="33"/>
    </location>
</feature>
<feature type="compositionally biased region" description="Low complexity" evidence="1">
    <location>
        <begin position="266"/>
        <end position="285"/>
    </location>
</feature>
<dbReference type="EMBL" id="BSRZ01000010">
    <property type="protein sequence ID" value="GLW65677.1"/>
    <property type="molecule type" value="Genomic_DNA"/>
</dbReference>
<gene>
    <name evidence="2" type="ORF">Arub01_39210</name>
</gene>
<proteinExistence type="predicted"/>
<protein>
    <submittedName>
        <fullName evidence="2">Uncharacterized protein</fullName>
    </submittedName>
</protein>
<feature type="compositionally biased region" description="Low complexity" evidence="1">
    <location>
        <begin position="49"/>
        <end position="60"/>
    </location>
</feature>
<reference evidence="2" key="1">
    <citation type="submission" date="2023-02" db="EMBL/GenBank/DDBJ databases">
        <title>Actinomadura rubrobrunea NBRC 14622.</title>
        <authorList>
            <person name="Ichikawa N."/>
            <person name="Sato H."/>
            <person name="Tonouchi N."/>
        </authorList>
    </citation>
    <scope>NUCLEOTIDE SEQUENCE</scope>
    <source>
        <strain evidence="2">NBRC 14622</strain>
    </source>
</reference>
<evidence type="ECO:0000313" key="2">
    <source>
        <dbReference type="EMBL" id="GLW65677.1"/>
    </source>
</evidence>
<feature type="compositionally biased region" description="Polar residues" evidence="1">
    <location>
        <begin position="290"/>
        <end position="303"/>
    </location>
</feature>
<comment type="caution">
    <text evidence="2">The sequence shown here is derived from an EMBL/GenBank/DDBJ whole genome shotgun (WGS) entry which is preliminary data.</text>
</comment>
<evidence type="ECO:0000256" key="1">
    <source>
        <dbReference type="SAM" id="MobiDB-lite"/>
    </source>
</evidence>
<name>A0A9W6PXN6_9ACTN</name>
<feature type="compositionally biased region" description="Basic and acidic residues" evidence="1">
    <location>
        <begin position="61"/>
        <end position="75"/>
    </location>
</feature>
<evidence type="ECO:0000313" key="3">
    <source>
        <dbReference type="Proteomes" id="UP001165124"/>
    </source>
</evidence>
<accession>A0A9W6PXN6</accession>
<feature type="region of interest" description="Disordered" evidence="1">
    <location>
        <begin position="188"/>
        <end position="383"/>
    </location>
</feature>
<feature type="compositionally biased region" description="Basic and acidic residues" evidence="1">
    <location>
        <begin position="317"/>
        <end position="338"/>
    </location>
</feature>
<dbReference type="RefSeq" id="WP_067912319.1">
    <property type="nucleotide sequence ID" value="NZ_BSRZ01000010.1"/>
</dbReference>
<feature type="compositionally biased region" description="Pro residues" evidence="1">
    <location>
        <begin position="304"/>
        <end position="315"/>
    </location>
</feature>
<feature type="compositionally biased region" description="Low complexity" evidence="1">
    <location>
        <begin position="238"/>
        <end position="252"/>
    </location>
</feature>
<sequence>MTERRPGAPEPADPFRRGDASASAAPTGDLTAVRRTDAVFEALARRAAASASAAESAAESARAESDRADADRADSDWADSDCADSDWADSDWAAPASAAEESARAAACQDPDAELDERLRAVGAESDPAVRLLRALVADVGDQGPDRQPGPEPPPGPRRRGRRTIVALGVAGAVLASGGVAAAGGDLSERSALGAEPGKGVAQRRDDPSAEAHRQTLRPATRPRAVGAADAGRDRGAPRTTARSSPSAPSRSTQDEKRRADRAAETPTPARPTSGTPSSGSPDGTLATRPPSTQPSVPVTASPTPGPWLILPPSPEELQRRIEEIRRRFRGHAERSGLGDKAYSSDAHRDSSDAYRDSSDAYRDGESTDRTDVEGNDPKPYLP</sequence>
<feature type="compositionally biased region" description="Basic and acidic residues" evidence="1">
    <location>
        <begin position="203"/>
        <end position="214"/>
    </location>
</feature>
<feature type="compositionally biased region" description="Basic and acidic residues" evidence="1">
    <location>
        <begin position="346"/>
        <end position="377"/>
    </location>
</feature>
<dbReference type="Proteomes" id="UP001165124">
    <property type="component" value="Unassembled WGS sequence"/>
</dbReference>
<feature type="region of interest" description="Disordered" evidence="1">
    <location>
        <begin position="139"/>
        <end position="162"/>
    </location>
</feature>
<feature type="compositionally biased region" description="Low complexity" evidence="1">
    <location>
        <begin position="90"/>
        <end position="107"/>
    </location>
</feature>
<keyword evidence="3" id="KW-1185">Reference proteome</keyword>
<feature type="compositionally biased region" description="Acidic residues" evidence="1">
    <location>
        <begin position="76"/>
        <end position="89"/>
    </location>
</feature>
<feature type="region of interest" description="Disordered" evidence="1">
    <location>
        <begin position="49"/>
        <end position="111"/>
    </location>
</feature>
<feature type="compositionally biased region" description="Basic and acidic residues" evidence="1">
    <location>
        <begin position="1"/>
        <end position="19"/>
    </location>
</feature>
<organism evidence="2 3">
    <name type="scientific">Actinomadura rubrobrunea</name>
    <dbReference type="NCBI Taxonomy" id="115335"/>
    <lineage>
        <taxon>Bacteria</taxon>
        <taxon>Bacillati</taxon>
        <taxon>Actinomycetota</taxon>
        <taxon>Actinomycetes</taxon>
        <taxon>Streptosporangiales</taxon>
        <taxon>Thermomonosporaceae</taxon>
        <taxon>Actinomadura</taxon>
    </lineage>
</organism>
<dbReference type="AlphaFoldDB" id="A0A9W6PXN6"/>
<feature type="compositionally biased region" description="Basic and acidic residues" evidence="1">
    <location>
        <begin position="253"/>
        <end position="264"/>
    </location>
</feature>